<dbReference type="Proteomes" id="UP000002191">
    <property type="component" value="Chromosome"/>
</dbReference>
<dbReference type="KEGG" id="das:Daes_2359"/>
<dbReference type="Pfam" id="PF00535">
    <property type="entry name" value="Glycos_transf_2"/>
    <property type="match status" value="1"/>
</dbReference>
<dbReference type="HOGENOM" id="CLU_023729_0_0_7"/>
<feature type="domain" description="Glycosyltransferase 2-like" evidence="1">
    <location>
        <begin position="284"/>
        <end position="404"/>
    </location>
</feature>
<dbReference type="EMBL" id="CP002431">
    <property type="protein sequence ID" value="ADU63364.1"/>
    <property type="molecule type" value="Genomic_DNA"/>
</dbReference>
<dbReference type="RefSeq" id="WP_013515276.1">
    <property type="nucleotide sequence ID" value="NC_014844.1"/>
</dbReference>
<reference evidence="3" key="1">
    <citation type="submission" date="2010-12" db="EMBL/GenBank/DDBJ databases">
        <title>Complete sequence of Desulfovibrio aespoeensis Aspo-2.</title>
        <authorList>
            <consortium name="US DOE Joint Genome Institute"/>
            <person name="Lucas S."/>
            <person name="Copeland A."/>
            <person name="Lapidus A."/>
            <person name="Cheng J.-F."/>
            <person name="Goodwin L."/>
            <person name="Pitluck S."/>
            <person name="Chertkov O."/>
            <person name="Misra M."/>
            <person name="Detter J.C."/>
            <person name="Han C."/>
            <person name="Tapia R."/>
            <person name="Land M."/>
            <person name="Hauser L."/>
            <person name="Kyrpides N."/>
            <person name="Ivanova N."/>
            <person name="Ovchinnikova G."/>
            <person name="Pedersen K."/>
            <person name="Jagevall S."/>
            <person name="Hazen T."/>
            <person name="Woyke T."/>
        </authorList>
    </citation>
    <scope>NUCLEOTIDE SEQUENCE [LARGE SCALE GENOMIC DNA]</scope>
    <source>
        <strain evidence="3">ATCC 700646 / DSM 10631 / Aspo-2</strain>
    </source>
</reference>
<evidence type="ECO:0000313" key="3">
    <source>
        <dbReference type="Proteomes" id="UP000002191"/>
    </source>
</evidence>
<dbReference type="eggNOG" id="COG1216">
    <property type="taxonomic scope" value="Bacteria"/>
</dbReference>
<dbReference type="InterPro" id="IPR029044">
    <property type="entry name" value="Nucleotide-diphossugar_trans"/>
</dbReference>
<keyword evidence="2" id="KW-0808">Transferase</keyword>
<organism evidence="2 3">
    <name type="scientific">Pseudodesulfovibrio aespoeensis (strain ATCC 700646 / DSM 10631 / Aspo-2)</name>
    <name type="common">Desulfovibrio aespoeensis</name>
    <dbReference type="NCBI Taxonomy" id="643562"/>
    <lineage>
        <taxon>Bacteria</taxon>
        <taxon>Pseudomonadati</taxon>
        <taxon>Thermodesulfobacteriota</taxon>
        <taxon>Desulfovibrionia</taxon>
        <taxon>Desulfovibrionales</taxon>
        <taxon>Desulfovibrionaceae</taxon>
    </lineage>
</organism>
<dbReference type="GO" id="GO:0016740">
    <property type="term" value="F:transferase activity"/>
    <property type="evidence" value="ECO:0007669"/>
    <property type="project" value="UniProtKB-KW"/>
</dbReference>
<evidence type="ECO:0000259" key="1">
    <source>
        <dbReference type="Pfam" id="PF00535"/>
    </source>
</evidence>
<dbReference type="PANTHER" id="PTHR43179">
    <property type="entry name" value="RHAMNOSYLTRANSFERASE WBBL"/>
    <property type="match status" value="1"/>
</dbReference>
<accession>E6VTS7</accession>
<keyword evidence="3" id="KW-1185">Reference proteome</keyword>
<protein>
    <submittedName>
        <fullName evidence="2">Glycosyl transferase family 2</fullName>
    </submittedName>
</protein>
<gene>
    <name evidence="2" type="ordered locus">Daes_2359</name>
</gene>
<dbReference type="Gene3D" id="3.90.550.10">
    <property type="entry name" value="Spore Coat Polysaccharide Biosynthesis Protein SpsA, Chain A"/>
    <property type="match status" value="1"/>
</dbReference>
<dbReference type="PANTHER" id="PTHR43179:SF7">
    <property type="entry name" value="RHAMNOSYLTRANSFERASE WBBL"/>
    <property type="match status" value="1"/>
</dbReference>
<evidence type="ECO:0000313" key="2">
    <source>
        <dbReference type="EMBL" id="ADU63364.1"/>
    </source>
</evidence>
<dbReference type="SUPFAM" id="SSF53448">
    <property type="entry name" value="Nucleotide-diphospho-sugar transferases"/>
    <property type="match status" value="1"/>
</dbReference>
<proteinExistence type="predicted"/>
<reference evidence="2 3" key="2">
    <citation type="journal article" date="2014" name="Genome Announc.">
        <title>Complete Genome Sequence of the Subsurface, Mesophilic Sulfate-Reducing Bacterium Desulfovibrio aespoeensis Aspo-2.</title>
        <authorList>
            <person name="Pedersen K."/>
            <person name="Bengtsson A."/>
            <person name="Edlund J."/>
            <person name="Rabe L."/>
            <person name="Hazen T."/>
            <person name="Chakraborty R."/>
            <person name="Goodwin L."/>
            <person name="Shapiro N."/>
        </authorList>
    </citation>
    <scope>NUCLEOTIDE SEQUENCE [LARGE SCALE GENOMIC DNA]</scope>
    <source>
        <strain evidence="3">ATCC 700646 / DSM 10631 / Aspo-2</strain>
    </source>
</reference>
<dbReference type="STRING" id="643562.Daes_2359"/>
<sequence length="577" mass="61796">MSGIMDMSAYPEALRPPATLPPCAGLQPAFRQRFSGWHLGMGTPDTLAGLLRGLTMLGADDPGCRSAAMGMGLWGAQAHPLSPALGATIAPATLSAHPGLAALMTRLAAAPPLGDSDAEAVAAWHTLARGNDLPLILRFLAAVMRDRVKGLSWLRHCWQDLIFLNRPELAQAALDLIAWDAPAQPLKARLMAELAFHTRPADEALPLVAGLDPSLWGLWRACAGGELLLRLGESEKGRDALTMLWQAIPWHVNLTLKLHDLYAPTPLADEGRDETASVAVLLYSWNKADLLADTLESLAASHLGRAGVFVLDNGSTDRTPEVLDRARGLFGPQNGHAPLNVTTLPVNVGAPAARNWLLSLPEVRKTAWAAFLDDDVVLPPDWLTRLLDAAQGRRDVGAVGCRITSATPPHGLQSADYNLFPQPPRPVQPGELPSRVLVFDNCAGSPDTGLFTYVRPCLSVSGCCHLVSMAAVERAGGFDLRYTPSQFDDLDRDLRSALAGMPAVYAGTLAVRHVQHSSLAKAQTVRQTGHVMGNKLKLDTKYSDDELAALARDNARLLWDDLEAKHAALVGRLGNGA</sequence>
<dbReference type="AlphaFoldDB" id="E6VTS7"/>
<dbReference type="InterPro" id="IPR001173">
    <property type="entry name" value="Glyco_trans_2-like"/>
</dbReference>
<name>E6VTS7_PSEA9</name>